<dbReference type="InterPro" id="IPR014121">
    <property type="entry name" value="TraN_Ftype"/>
</dbReference>
<organism evidence="1 2">
    <name type="scientific">Kistimonas scapharcae</name>
    <dbReference type="NCBI Taxonomy" id="1036133"/>
    <lineage>
        <taxon>Bacteria</taxon>
        <taxon>Pseudomonadati</taxon>
        <taxon>Pseudomonadota</taxon>
        <taxon>Gammaproteobacteria</taxon>
        <taxon>Oceanospirillales</taxon>
        <taxon>Endozoicomonadaceae</taxon>
        <taxon>Kistimonas</taxon>
    </lineage>
</organism>
<dbReference type="Pfam" id="PF06986">
    <property type="entry name" value="F_T4SS_TraN"/>
    <property type="match status" value="2"/>
</dbReference>
<accession>A0ABP8V0D2</accession>
<evidence type="ECO:0008006" key="3">
    <source>
        <dbReference type="Google" id="ProtNLM"/>
    </source>
</evidence>
<reference evidence="2" key="1">
    <citation type="journal article" date="2019" name="Int. J. Syst. Evol. Microbiol.">
        <title>The Global Catalogue of Microorganisms (GCM) 10K type strain sequencing project: providing services to taxonomists for standard genome sequencing and annotation.</title>
        <authorList>
            <consortium name="The Broad Institute Genomics Platform"/>
            <consortium name="The Broad Institute Genome Sequencing Center for Infectious Disease"/>
            <person name="Wu L."/>
            <person name="Ma J."/>
        </authorList>
    </citation>
    <scope>NUCLEOTIDE SEQUENCE [LARGE SCALE GENOMIC DNA]</scope>
    <source>
        <strain evidence="2">JCM 17805</strain>
    </source>
</reference>
<dbReference type="EMBL" id="BAABFL010000130">
    <property type="protein sequence ID" value="GAA4649312.1"/>
    <property type="molecule type" value="Genomic_DNA"/>
</dbReference>
<name>A0ABP8V0D2_9GAMM</name>
<dbReference type="NCBIfam" id="NF011458">
    <property type="entry name" value="PRK14876.1"/>
    <property type="match status" value="1"/>
</dbReference>
<evidence type="ECO:0000313" key="1">
    <source>
        <dbReference type="EMBL" id="GAA4649312.1"/>
    </source>
</evidence>
<dbReference type="Proteomes" id="UP001500604">
    <property type="component" value="Unassembled WGS sequence"/>
</dbReference>
<gene>
    <name evidence="1" type="ORF">GCM10023116_15860</name>
</gene>
<evidence type="ECO:0000313" key="2">
    <source>
        <dbReference type="Proteomes" id="UP001500604"/>
    </source>
</evidence>
<sequence>MTFQEAAKAGESMGFDGLSNFQHAEDGGNNNLIFPGSDEPLDINTLFPGSSEITPEDLKNLYGDDYSILQQGMDNYQSLHEQENDSDPYKQAFDTSYEIYGRQKVDMSNDPIWGKTDEVLSNLEQIAKEFTDCTIEQSTTSGNNNKTHVPILKNCDRLNLLPGSCEIRHDITTAIDDFEVKIAANGRNYLTVVANLKEGTFSRVSPTDGTRFDQVIPTLDYDKICNSEDGPMNIKFVAAYDWPESDVGGGYQDSTVWYRVLEMPTCENNLTTKLQIQDHQVGDDLIWKLSGKFRFYMTAVTSDRWFPEECIDAVKKIDDGFCSGTYACTKTLHPDDKNCVELNGVKICESDLQPSPVPGISRFCQTISVNTDCDFAVGEICWENMDGEEVCQENTGDNDNCAKYREDPQCGYIKSECVGGAEGSSGECYVYEDTYDCGYDVEMPGSGETEDVLVCAGEIQCIDGSCAKPPSDGPNNSFAEAVAYLQMLQHAGKDMYCDDEADETGGDANVVEGQCFIFMPMLENDESFCKIAVGGVQNCCDAPKGIGLGEYLTMISTAMKIDSFVGSQGLIGDYHGAWVAVQKAAIAGLEAIGQTFASAADATSAMSKVIGDNIEKGFMHEFEQYLLEQTYEMMAEAFGAEAAAMFVAEKQVEDQATGQVTTQLGAGPAASAMMYVYYAYMAYVVFTLMVEMIWECTEEEFQLASQVELQSCHYLGSYCADKVLGSCIEKHKAYCCYTTPLARIMHEQVRPQIGLSWGTAEHPNCQGIPVNDLEKVDWDKVDLDEWIAIQVREGVFPDPASENIESMTGYGAAINTGGADRDNSAVRTQIRLGDTDIDAQRRNIYEEMYGKIPASSQEQQPSNKVPVYGCEETGARYDKENKTCSKREVVIVDPDVLLACSRIDGQAPEIDVDNKLCRYGSEGGLIADKVLATGQTDNFSEWIYDECWSQFYGSCANAFSKQDMLELSSKHPVEVCRTISGNTYKEMHAGGWDGFYFFDMDRPNRKISYVECVPDISYQELPAEELAGNAECPENQVCELLEGECPTDSVTTSTGHCKTEQWVTYPADVIDQLYSCPDGWMLSADKQTCSKSSSEWIPGGNA</sequence>
<keyword evidence="2" id="KW-1185">Reference proteome</keyword>
<comment type="caution">
    <text evidence="1">The sequence shown here is derived from an EMBL/GenBank/DDBJ whole genome shotgun (WGS) entry which is preliminary data.</text>
</comment>
<proteinExistence type="predicted"/>
<protein>
    <recommendedName>
        <fullName evidence="3">Conjugal transfer protein TraN</fullName>
    </recommendedName>
</protein>
<dbReference type="RefSeq" id="WP_345195109.1">
    <property type="nucleotide sequence ID" value="NZ_BAABFL010000130.1"/>
</dbReference>